<dbReference type="PANTHER" id="PTHR30441">
    <property type="entry name" value="DUF748 DOMAIN-CONTAINING PROTEIN"/>
    <property type="match status" value="1"/>
</dbReference>
<feature type="compositionally biased region" description="Pro residues" evidence="1">
    <location>
        <begin position="183"/>
        <end position="196"/>
    </location>
</feature>
<dbReference type="EMBL" id="QJSA01000007">
    <property type="protein sequence ID" value="RHW21378.1"/>
    <property type="molecule type" value="Genomic_DNA"/>
</dbReference>
<sequence length="771" mass="83711">MPGMASTSPQGRVHGVSRTGQRQLSQHGTHRVSVYLATKERAMKSLAKLIGLVVFGVVVLAVGILFFLTRMFDPNDYKEHIQQAARDKASVELTLGGDIGWSLFPWLGIELKDVGVAPLHDPDQPLAQVGSLGLGVEVLPLLRRQLRMSDVILDSVSLNLIKDADGKGNWESIGQSAESPARTPQPPAETEPPARQPAPQTTAGELDISIESVRITNARIHYEDRQSGERLQFEDVNLSTGALVEGQPFDLAFLGLMLTEQPVMRTRIDLKGVAQFDLGLKRYQLEALNLKIDASGEPFSGRAVSLQLQGDALVDLAAQVAELNQMRLSLADMRATGQLRASELDKALKLGGQLDVAEFNARELLRSLGQEVPETADPRALEKVALTARLNGSSNSLMLEQLKLVLDGTELSGSLGVADFERQALRFQLTGNQLNIDNYLPPSEKPTTSAAPAGRPGGSSSTAEPEPWSDEPVLPLELLARLDVDGSLDLQQVRLTELDIAPFKAAVVARNGRVRLNNLEGGVFGGQFKASAEIDTRQTPVSLSVSKQLTGMDSLAVQRAYEVAEQFRGRLDLTLEARSSGNSIKRWIETMNGNARFSVSDGALLGVNLEQQLCRAIALANRRSLSEAHGSEDTPFRSLNGSFRIVSGKVSGDDLVAALPGIQVKGRGDIDLPPQRLDYRLGLLLEGDTREMPDPACQVNQRYVGIEWPVRCRGYLHNAASSCNVDTDGVAQIAARLVGSEAQRKVEERLQERLGDQAPAVRETIRGLFNR</sequence>
<dbReference type="Proteomes" id="UP000265745">
    <property type="component" value="Unassembled WGS sequence"/>
</dbReference>
<dbReference type="InterPro" id="IPR007844">
    <property type="entry name" value="AsmA"/>
</dbReference>
<dbReference type="OrthoDB" id="9766390at2"/>
<reference evidence="4 5" key="1">
    <citation type="submission" date="2018-06" db="EMBL/GenBank/DDBJ databases">
        <title>Pseudomonas jilinensis sp. nov., isolated from the production water of Jilin Oilfield in China.</title>
        <authorList>
            <person name="Wang J."/>
        </authorList>
    </citation>
    <scope>NUCLEOTIDE SEQUENCE [LARGE SCALE GENOMIC DNA]</scope>
    <source>
        <strain evidence="4 5">JS15-10A1</strain>
    </source>
</reference>
<name>A0A396RXM0_9PSED</name>
<dbReference type="InterPro" id="IPR052894">
    <property type="entry name" value="AsmA-related"/>
</dbReference>
<evidence type="ECO:0000313" key="4">
    <source>
        <dbReference type="EMBL" id="RHW21378.1"/>
    </source>
</evidence>
<dbReference type="GO" id="GO:0090313">
    <property type="term" value="P:regulation of protein targeting to membrane"/>
    <property type="evidence" value="ECO:0007669"/>
    <property type="project" value="TreeGrafter"/>
</dbReference>
<gene>
    <name evidence="4" type="ORF">C2846_09680</name>
</gene>
<protein>
    <submittedName>
        <fullName evidence="4">AsmA family protein</fullName>
    </submittedName>
</protein>
<keyword evidence="2" id="KW-0812">Transmembrane</keyword>
<evidence type="ECO:0000259" key="3">
    <source>
        <dbReference type="Pfam" id="PF05170"/>
    </source>
</evidence>
<feature type="region of interest" description="Disordered" evidence="1">
    <location>
        <begin position="436"/>
        <end position="470"/>
    </location>
</feature>
<keyword evidence="5" id="KW-1185">Reference proteome</keyword>
<keyword evidence="2" id="KW-0472">Membrane</keyword>
<organism evidence="4 5">
    <name type="scientific">Pseudomonas jilinensis</name>
    <dbReference type="NCBI Taxonomy" id="2078689"/>
    <lineage>
        <taxon>Bacteria</taxon>
        <taxon>Pseudomonadati</taxon>
        <taxon>Pseudomonadota</taxon>
        <taxon>Gammaproteobacteria</taxon>
        <taxon>Pseudomonadales</taxon>
        <taxon>Pseudomonadaceae</taxon>
        <taxon>Pseudomonas</taxon>
    </lineage>
</organism>
<feature type="transmembrane region" description="Helical" evidence="2">
    <location>
        <begin position="49"/>
        <end position="68"/>
    </location>
</feature>
<evidence type="ECO:0000256" key="1">
    <source>
        <dbReference type="SAM" id="MobiDB-lite"/>
    </source>
</evidence>
<feature type="region of interest" description="Disordered" evidence="1">
    <location>
        <begin position="1"/>
        <end position="26"/>
    </location>
</feature>
<evidence type="ECO:0000313" key="5">
    <source>
        <dbReference type="Proteomes" id="UP000265745"/>
    </source>
</evidence>
<feature type="compositionally biased region" description="Polar residues" evidence="1">
    <location>
        <begin position="1"/>
        <end position="10"/>
    </location>
</feature>
<dbReference type="PANTHER" id="PTHR30441:SF4">
    <property type="entry name" value="PROTEIN ASMA"/>
    <property type="match status" value="1"/>
</dbReference>
<comment type="caution">
    <text evidence="4">The sequence shown here is derived from an EMBL/GenBank/DDBJ whole genome shotgun (WGS) entry which is preliminary data.</text>
</comment>
<keyword evidence="2" id="KW-1133">Transmembrane helix</keyword>
<feature type="region of interest" description="Disordered" evidence="1">
    <location>
        <begin position="169"/>
        <end position="205"/>
    </location>
</feature>
<feature type="domain" description="AsmA" evidence="3">
    <location>
        <begin position="43"/>
        <end position="653"/>
    </location>
</feature>
<dbReference type="AlphaFoldDB" id="A0A396RXM0"/>
<dbReference type="GO" id="GO:0005886">
    <property type="term" value="C:plasma membrane"/>
    <property type="evidence" value="ECO:0007669"/>
    <property type="project" value="TreeGrafter"/>
</dbReference>
<proteinExistence type="predicted"/>
<dbReference type="Pfam" id="PF05170">
    <property type="entry name" value="AsmA"/>
    <property type="match status" value="1"/>
</dbReference>
<accession>A0A396RXM0</accession>
<evidence type="ECO:0000256" key="2">
    <source>
        <dbReference type="SAM" id="Phobius"/>
    </source>
</evidence>